<accession>A0A6J6RS81</accession>
<evidence type="ECO:0000256" key="1">
    <source>
        <dbReference type="ARBA" id="ARBA00001933"/>
    </source>
</evidence>
<keyword evidence="4" id="KW-0663">Pyridoxal phosphate</keyword>
<dbReference type="InterPro" id="IPR015424">
    <property type="entry name" value="PyrdxlP-dep_Trfase"/>
</dbReference>
<dbReference type="PANTHER" id="PTHR43586">
    <property type="entry name" value="CYSTEINE DESULFURASE"/>
    <property type="match status" value="1"/>
</dbReference>
<evidence type="ECO:0000259" key="6">
    <source>
        <dbReference type="Pfam" id="PF00266"/>
    </source>
</evidence>
<dbReference type="PANTHER" id="PTHR43586:SF8">
    <property type="entry name" value="CYSTEINE DESULFURASE 1, CHLOROPLASTIC"/>
    <property type="match status" value="1"/>
</dbReference>
<dbReference type="GO" id="GO:0030170">
    <property type="term" value="F:pyridoxal phosphate binding"/>
    <property type="evidence" value="ECO:0007669"/>
    <property type="project" value="InterPro"/>
</dbReference>
<evidence type="ECO:0000313" key="7">
    <source>
        <dbReference type="EMBL" id="CAB4725423.1"/>
    </source>
</evidence>
<dbReference type="Gene3D" id="3.90.1150.10">
    <property type="entry name" value="Aspartate Aminotransferase, domain 1"/>
    <property type="match status" value="1"/>
</dbReference>
<dbReference type="NCBIfam" id="TIGR01979">
    <property type="entry name" value="sufS"/>
    <property type="match status" value="1"/>
</dbReference>
<evidence type="ECO:0000256" key="5">
    <source>
        <dbReference type="ARBA" id="ARBA00050776"/>
    </source>
</evidence>
<dbReference type="EMBL" id="CAEZYK010000048">
    <property type="protein sequence ID" value="CAB4725423.1"/>
    <property type="molecule type" value="Genomic_DNA"/>
</dbReference>
<name>A0A6J6RS81_9ZZZZ</name>
<proteinExistence type="predicted"/>
<dbReference type="InterPro" id="IPR015422">
    <property type="entry name" value="PyrdxlP-dep_Trfase_small"/>
</dbReference>
<evidence type="ECO:0000256" key="4">
    <source>
        <dbReference type="ARBA" id="ARBA00022898"/>
    </source>
</evidence>
<protein>
    <recommendedName>
        <fullName evidence="2">cysteine desulfurase</fullName>
        <ecNumber evidence="2">2.8.1.7</ecNumber>
    </recommendedName>
</protein>
<sequence>MSSLSVAKIQEDFPILKREVNGKRLVYLDSASSSQTPTSVLDAMNNCYQNTYANVHRGVYTIAEETTSAFEGARLAISRFIGASSPSEVVFTRNATEAVNLVAWTWGHTNLKPGDAIVLTQMEHHANIVPWQMLAAALDLELRWIPITPDYQLDLTNLESLLAGAKLLAFSSMSNVLGTINDVPALVAAAHNAGALALVDACQSVPNLPTNVVTDNSDFMVFSAHKMLGPSGVGALWARAELLEAMPPFLGGGEMIRDVTLEGFTTNEIPWKFEAGTPAIVEVIGWGAAVDYLEKIGLAAVREHEAELTAYALDALADRFGKKLTIYGPLDIEQRGSAVSFLFEDIHAHDISQVVDEEAVCVRAGHHCAKPLMRVLGVPATTRASFYIYNDTRDIDILVDALVRAEKFFGV</sequence>
<comment type="catalytic activity">
    <reaction evidence="5">
        <text>(sulfur carrier)-H + L-cysteine = (sulfur carrier)-SH + L-alanine</text>
        <dbReference type="Rhea" id="RHEA:43892"/>
        <dbReference type="Rhea" id="RHEA-COMP:14737"/>
        <dbReference type="Rhea" id="RHEA-COMP:14739"/>
        <dbReference type="ChEBI" id="CHEBI:29917"/>
        <dbReference type="ChEBI" id="CHEBI:35235"/>
        <dbReference type="ChEBI" id="CHEBI:57972"/>
        <dbReference type="ChEBI" id="CHEBI:64428"/>
        <dbReference type="EC" id="2.8.1.7"/>
    </reaction>
</comment>
<comment type="cofactor">
    <cofactor evidence="1">
        <name>pyridoxal 5'-phosphate</name>
        <dbReference type="ChEBI" id="CHEBI:597326"/>
    </cofactor>
</comment>
<dbReference type="Gene3D" id="3.40.640.10">
    <property type="entry name" value="Type I PLP-dependent aspartate aminotransferase-like (Major domain)"/>
    <property type="match status" value="1"/>
</dbReference>
<feature type="domain" description="Aminotransferase class V" evidence="6">
    <location>
        <begin position="26"/>
        <end position="398"/>
    </location>
</feature>
<gene>
    <name evidence="7" type="ORF">UFOPK2683_00946</name>
</gene>
<dbReference type="InterPro" id="IPR015421">
    <property type="entry name" value="PyrdxlP-dep_Trfase_major"/>
</dbReference>
<dbReference type="GO" id="GO:0031071">
    <property type="term" value="F:cysteine desulfurase activity"/>
    <property type="evidence" value="ECO:0007669"/>
    <property type="project" value="UniProtKB-EC"/>
</dbReference>
<dbReference type="Pfam" id="PF00266">
    <property type="entry name" value="Aminotran_5"/>
    <property type="match status" value="1"/>
</dbReference>
<dbReference type="CDD" id="cd06453">
    <property type="entry name" value="SufS_like"/>
    <property type="match status" value="1"/>
</dbReference>
<dbReference type="AlphaFoldDB" id="A0A6J6RS81"/>
<organism evidence="7">
    <name type="scientific">freshwater metagenome</name>
    <dbReference type="NCBI Taxonomy" id="449393"/>
    <lineage>
        <taxon>unclassified sequences</taxon>
        <taxon>metagenomes</taxon>
        <taxon>ecological metagenomes</taxon>
    </lineage>
</organism>
<dbReference type="InterPro" id="IPR010970">
    <property type="entry name" value="Cys_dSase_SufS"/>
</dbReference>
<evidence type="ECO:0000256" key="3">
    <source>
        <dbReference type="ARBA" id="ARBA00022679"/>
    </source>
</evidence>
<keyword evidence="3" id="KW-0808">Transferase</keyword>
<dbReference type="GO" id="GO:0006534">
    <property type="term" value="P:cysteine metabolic process"/>
    <property type="evidence" value="ECO:0007669"/>
    <property type="project" value="InterPro"/>
</dbReference>
<evidence type="ECO:0000256" key="2">
    <source>
        <dbReference type="ARBA" id="ARBA00012239"/>
    </source>
</evidence>
<reference evidence="7" key="1">
    <citation type="submission" date="2020-05" db="EMBL/GenBank/DDBJ databases">
        <authorList>
            <person name="Chiriac C."/>
            <person name="Salcher M."/>
            <person name="Ghai R."/>
            <person name="Kavagutti S V."/>
        </authorList>
    </citation>
    <scope>NUCLEOTIDE SEQUENCE</scope>
</reference>
<dbReference type="EC" id="2.8.1.7" evidence="2"/>
<dbReference type="InterPro" id="IPR000192">
    <property type="entry name" value="Aminotrans_V_dom"/>
</dbReference>
<dbReference type="SUPFAM" id="SSF53383">
    <property type="entry name" value="PLP-dependent transferases"/>
    <property type="match status" value="1"/>
</dbReference>